<dbReference type="EMBL" id="BQXS01003856">
    <property type="protein sequence ID" value="GKT35612.1"/>
    <property type="molecule type" value="Genomic_DNA"/>
</dbReference>
<feature type="non-terminal residue" evidence="2">
    <location>
        <position position="96"/>
    </location>
</feature>
<name>A0ABQ5JUK2_9EUKA</name>
<sequence length="96" mass="11011">MLGESKRVRGRPAKYIIPIDKWTELLTTKGFKTMAMQFVPAVSKYSFYLSRYVEMRSVKAIRLFKVSTEFPNDTDHNSGDGLCCSPEAEYESEEDS</sequence>
<evidence type="ECO:0000313" key="4">
    <source>
        <dbReference type="Proteomes" id="UP001057375"/>
    </source>
</evidence>
<gene>
    <name evidence="3" type="ORF">ADUPG1_003018</name>
    <name evidence="2" type="ORF">ADUPG1_003982</name>
</gene>
<organism evidence="2 4">
    <name type="scientific">Aduncisulcus paluster</name>
    <dbReference type="NCBI Taxonomy" id="2918883"/>
    <lineage>
        <taxon>Eukaryota</taxon>
        <taxon>Metamonada</taxon>
        <taxon>Carpediemonas-like organisms</taxon>
        <taxon>Aduncisulcus</taxon>
    </lineage>
</organism>
<evidence type="ECO:0000313" key="2">
    <source>
        <dbReference type="EMBL" id="GKT13655.1"/>
    </source>
</evidence>
<comment type="caution">
    <text evidence="2">The sequence shown here is derived from an EMBL/GenBank/DDBJ whole genome shotgun (WGS) entry which is preliminary data.</text>
</comment>
<reference evidence="2" key="1">
    <citation type="submission" date="2022-03" db="EMBL/GenBank/DDBJ databases">
        <title>Draft genome sequence of Aduncisulcus paluster, a free-living microaerophilic Fornicata.</title>
        <authorList>
            <person name="Yuyama I."/>
            <person name="Kume K."/>
            <person name="Tamura T."/>
            <person name="Inagaki Y."/>
            <person name="Hashimoto T."/>
        </authorList>
    </citation>
    <scope>NUCLEOTIDE SEQUENCE</scope>
    <source>
        <strain evidence="2">NY0171</strain>
    </source>
</reference>
<dbReference type="EMBL" id="BQXS01005662">
    <property type="protein sequence ID" value="GKT13655.1"/>
    <property type="molecule type" value="Genomic_DNA"/>
</dbReference>
<protein>
    <submittedName>
        <fullName evidence="2">Uncharacterized protein</fullName>
    </submittedName>
</protein>
<evidence type="ECO:0000256" key="1">
    <source>
        <dbReference type="SAM" id="MobiDB-lite"/>
    </source>
</evidence>
<accession>A0ABQ5JUK2</accession>
<evidence type="ECO:0000313" key="3">
    <source>
        <dbReference type="EMBL" id="GKT35612.1"/>
    </source>
</evidence>
<dbReference type="Proteomes" id="UP001057375">
    <property type="component" value="Unassembled WGS sequence"/>
</dbReference>
<proteinExistence type="predicted"/>
<feature type="region of interest" description="Disordered" evidence="1">
    <location>
        <begin position="72"/>
        <end position="96"/>
    </location>
</feature>
<keyword evidence="4" id="KW-1185">Reference proteome</keyword>